<dbReference type="EMBL" id="JAAAIL010001505">
    <property type="protein sequence ID" value="KAG0268627.1"/>
    <property type="molecule type" value="Genomic_DNA"/>
</dbReference>
<sequence length="837" mass="87530">MTPPLPMQLHQAQSAQQQLQQQLQQLQSQPQPDLSQQQQQQQQNQQNQQQLQFHQQQNATSQASGSKPPRIDVRSPALNAQQQQQQRPPMKRKTTVERVTNGMAPTVPRSTGPVRVALSKNSPAMRPIASPMSPATLRKQQATRPRSSPIAPASPLIMHFPTNRPSPSPLLISTAHPTSGQISQASPSPRLVTNMHQLSMVPSSPLGIVNPSNGPLSPALFALPASSMMPPPRSPMVLPSASQNHSMNTQRQLSLVQAQQMPVQNQHQLSIHQPISSAQPSPAMKPIAENGATTSNSGKAVAEATPTTGATAAATTAGPISVSIAPKSALAPVTPASLMNLGAGSGSESTPTSSPKFGVHAKAKSGASHSLAPTSDTAAKAATNGAEPTSVVSSTAPTSATTAAPSSSGQKRGTKRQANGDVAIGSGILAPSTPRQVPLTPGSSMISPMPPPANGFSLISPALKPTLMTHRGSTSMMVSPRMQPLLVSPSLKPWLPGVSPSEAMARLASKSNYQNILDGDHTALGLSYNTDLHSGIELRRTSHKAAEQKRRDSLKNCFDDLRQMIPNIQEKSPSKVFLLKKSFDYICNLKAEVANRDLELARVKAEHDFMKTAMQAWMETLPEDSPYKSVAVPASTEKGDSKEEKKVSLIETWTIPEEMLKKAISKETDAAARAAEVAEMSALAVEAARTQPGGQSKGGKDSQGDGEDSDDEGSATPKAKKPANKSSSGPKSGSSASNGGGNTNKKASKAGAGASTPANATSTSSSTLSGAAVSASSGQSKDGDTIMEPLPPAALPLATKALTNGFAKAKDGKVDDEDDEDDGEDDESEDQEMTDAA</sequence>
<feature type="region of interest" description="Disordered" evidence="3">
    <location>
        <begin position="232"/>
        <end position="254"/>
    </location>
</feature>
<evidence type="ECO:0000256" key="1">
    <source>
        <dbReference type="ARBA" id="ARBA00023125"/>
    </source>
</evidence>
<feature type="region of interest" description="Disordered" evidence="3">
    <location>
        <begin position="687"/>
        <end position="792"/>
    </location>
</feature>
<feature type="region of interest" description="Disordered" evidence="3">
    <location>
        <begin position="275"/>
        <end position="304"/>
    </location>
</feature>
<feature type="domain" description="BHLH" evidence="4">
    <location>
        <begin position="538"/>
        <end position="589"/>
    </location>
</feature>
<protein>
    <recommendedName>
        <fullName evidence="4">BHLH domain-containing protein</fullName>
    </recommendedName>
</protein>
<dbReference type="CDD" id="cd11405">
    <property type="entry name" value="bHLHzip_MLXIP_like"/>
    <property type="match status" value="1"/>
</dbReference>
<dbReference type="GO" id="GO:0045944">
    <property type="term" value="P:positive regulation of transcription by RNA polymerase II"/>
    <property type="evidence" value="ECO:0007669"/>
    <property type="project" value="TreeGrafter"/>
</dbReference>
<dbReference type="InterPro" id="IPR036638">
    <property type="entry name" value="HLH_DNA-bd_sf"/>
</dbReference>
<keyword evidence="6" id="KW-1185">Reference proteome</keyword>
<evidence type="ECO:0000256" key="2">
    <source>
        <dbReference type="ARBA" id="ARBA00023242"/>
    </source>
</evidence>
<dbReference type="PANTHER" id="PTHR10328">
    <property type="entry name" value="PROTEIN MAX MYC-ASSOCIATED FACTOR X"/>
    <property type="match status" value="1"/>
</dbReference>
<gene>
    <name evidence="5" type="ORF">BGZ95_002396</name>
</gene>
<evidence type="ECO:0000256" key="3">
    <source>
        <dbReference type="SAM" id="MobiDB-lite"/>
    </source>
</evidence>
<feature type="region of interest" description="Disordered" evidence="3">
    <location>
        <begin position="342"/>
        <end position="451"/>
    </location>
</feature>
<dbReference type="SUPFAM" id="SSF47459">
    <property type="entry name" value="HLH, helix-loop-helix DNA-binding domain"/>
    <property type="match status" value="1"/>
</dbReference>
<accession>A0AAD4D5K3</accession>
<evidence type="ECO:0000313" key="5">
    <source>
        <dbReference type="EMBL" id="KAG0268627.1"/>
    </source>
</evidence>
<feature type="compositionally biased region" description="Basic and acidic residues" evidence="3">
    <location>
        <begin position="637"/>
        <end position="646"/>
    </location>
</feature>
<feature type="region of interest" description="Disordered" evidence="3">
    <location>
        <begin position="627"/>
        <end position="646"/>
    </location>
</feature>
<dbReference type="GO" id="GO:0090575">
    <property type="term" value="C:RNA polymerase II transcription regulator complex"/>
    <property type="evidence" value="ECO:0007669"/>
    <property type="project" value="TreeGrafter"/>
</dbReference>
<dbReference type="AlphaFoldDB" id="A0AAD4D5K3"/>
<dbReference type="Proteomes" id="UP001194580">
    <property type="component" value="Unassembled WGS sequence"/>
</dbReference>
<feature type="compositionally biased region" description="Low complexity" evidence="3">
    <location>
        <begin position="388"/>
        <end position="408"/>
    </location>
</feature>
<feature type="compositionally biased region" description="Acidic residues" evidence="3">
    <location>
        <begin position="704"/>
        <end position="713"/>
    </location>
</feature>
<feature type="compositionally biased region" description="Acidic residues" evidence="3">
    <location>
        <begin position="814"/>
        <end position="837"/>
    </location>
</feature>
<feature type="compositionally biased region" description="Polar residues" evidence="3">
    <location>
        <begin position="367"/>
        <end position="377"/>
    </location>
</feature>
<dbReference type="Pfam" id="PF00010">
    <property type="entry name" value="HLH"/>
    <property type="match status" value="1"/>
</dbReference>
<feature type="compositionally biased region" description="Low complexity" evidence="3">
    <location>
        <begin position="346"/>
        <end position="355"/>
    </location>
</feature>
<dbReference type="PANTHER" id="PTHR10328:SF15">
    <property type="entry name" value="BHLH TRANSCRIPTION FACTOR"/>
    <property type="match status" value="1"/>
</dbReference>
<name>A0AAD4D5K3_9FUNG</name>
<reference evidence="5" key="1">
    <citation type="journal article" date="2020" name="Fungal Divers.">
        <title>Resolving the Mortierellaceae phylogeny through synthesis of multi-gene phylogenetics and phylogenomics.</title>
        <authorList>
            <person name="Vandepol N."/>
            <person name="Liber J."/>
            <person name="Desiro A."/>
            <person name="Na H."/>
            <person name="Kennedy M."/>
            <person name="Barry K."/>
            <person name="Grigoriev I.V."/>
            <person name="Miller A.N."/>
            <person name="O'Donnell K."/>
            <person name="Stajich J.E."/>
            <person name="Bonito G."/>
        </authorList>
    </citation>
    <scope>NUCLEOTIDE SEQUENCE</scope>
    <source>
        <strain evidence="5">NRRL 28262</strain>
    </source>
</reference>
<comment type="caution">
    <text evidence="5">The sequence shown here is derived from an EMBL/GenBank/DDBJ whole genome shotgun (WGS) entry which is preliminary data.</text>
</comment>
<organism evidence="5 6">
    <name type="scientific">Linnemannia exigua</name>
    <dbReference type="NCBI Taxonomy" id="604196"/>
    <lineage>
        <taxon>Eukaryota</taxon>
        <taxon>Fungi</taxon>
        <taxon>Fungi incertae sedis</taxon>
        <taxon>Mucoromycota</taxon>
        <taxon>Mortierellomycotina</taxon>
        <taxon>Mortierellomycetes</taxon>
        <taxon>Mortierellales</taxon>
        <taxon>Mortierellaceae</taxon>
        <taxon>Linnemannia</taxon>
    </lineage>
</organism>
<feature type="compositionally biased region" description="Low complexity" evidence="3">
    <location>
        <begin position="724"/>
        <end position="780"/>
    </location>
</feature>
<evidence type="ECO:0000259" key="4">
    <source>
        <dbReference type="PROSITE" id="PS50888"/>
    </source>
</evidence>
<feature type="region of interest" description="Disordered" evidence="3">
    <location>
        <begin position="1"/>
        <end position="114"/>
    </location>
</feature>
<dbReference type="Gene3D" id="4.10.280.10">
    <property type="entry name" value="Helix-loop-helix DNA-binding domain"/>
    <property type="match status" value="1"/>
</dbReference>
<feature type="compositionally biased region" description="Polar residues" evidence="3">
    <location>
        <begin position="242"/>
        <end position="254"/>
    </location>
</feature>
<keyword evidence="2" id="KW-0539">Nucleus</keyword>
<evidence type="ECO:0000313" key="6">
    <source>
        <dbReference type="Proteomes" id="UP001194580"/>
    </source>
</evidence>
<dbReference type="GO" id="GO:0046983">
    <property type="term" value="F:protein dimerization activity"/>
    <property type="evidence" value="ECO:0007669"/>
    <property type="project" value="InterPro"/>
</dbReference>
<dbReference type="PROSITE" id="PS50888">
    <property type="entry name" value="BHLH"/>
    <property type="match status" value="1"/>
</dbReference>
<dbReference type="GO" id="GO:0003677">
    <property type="term" value="F:DNA binding"/>
    <property type="evidence" value="ECO:0007669"/>
    <property type="project" value="UniProtKB-KW"/>
</dbReference>
<dbReference type="GO" id="GO:0003700">
    <property type="term" value="F:DNA-binding transcription factor activity"/>
    <property type="evidence" value="ECO:0007669"/>
    <property type="project" value="TreeGrafter"/>
</dbReference>
<feature type="region of interest" description="Disordered" evidence="3">
    <location>
        <begin position="806"/>
        <end position="837"/>
    </location>
</feature>
<dbReference type="SMART" id="SM00353">
    <property type="entry name" value="HLH"/>
    <property type="match status" value="1"/>
</dbReference>
<dbReference type="InterPro" id="IPR011598">
    <property type="entry name" value="bHLH_dom"/>
</dbReference>
<proteinExistence type="predicted"/>
<feature type="compositionally biased region" description="Low complexity" evidence="3">
    <location>
        <begin position="8"/>
        <end position="57"/>
    </location>
</feature>
<keyword evidence="1" id="KW-0238">DNA-binding</keyword>